<comment type="caution">
    <text evidence="2">The sequence shown here is derived from an EMBL/GenBank/DDBJ whole genome shotgun (WGS) entry which is preliminary data.</text>
</comment>
<evidence type="ECO:0000313" key="3">
    <source>
        <dbReference type="Proteomes" id="UP001165342"/>
    </source>
</evidence>
<feature type="domain" description="Putative DNA-binding" evidence="1">
    <location>
        <begin position="7"/>
        <end position="84"/>
    </location>
</feature>
<dbReference type="InterPro" id="IPR018640">
    <property type="entry name" value="DUF2063"/>
</dbReference>
<dbReference type="Pfam" id="PF09836">
    <property type="entry name" value="DUF2063"/>
    <property type="match status" value="1"/>
</dbReference>
<sequence length="240" mass="26161">MPLDLVQFQRDFAAALGAPARGAIAVYRNAVVHGAVEALRANFPVVAQIVGPEMFQAISVDFASECPPRRPVMALYGERFADWLAAQEWIADIPYLADVARVERLRIESLMASDALPLSAEELGNANFARLTLHPALRFGWLSTPAMSIWLAHQRSFASPLTPEWKAEGALFARPTAYVMHSPRIGRAAHRILFGIRLSETVAQAMAAASRLYPDEDCPALLSSLVNLGAFVAPAERNLA</sequence>
<dbReference type="EMBL" id="JAMGBE010000002">
    <property type="protein sequence ID" value="MCL6729761.1"/>
    <property type="molecule type" value="Genomic_DNA"/>
</dbReference>
<protein>
    <submittedName>
        <fullName evidence="2">DNA-binding domain-containing protein</fullName>
    </submittedName>
</protein>
<name>A0ABT0S1Y0_9SPHN</name>
<keyword evidence="2" id="KW-0238">DNA-binding</keyword>
<accession>A0ABT0S1Y0</accession>
<organism evidence="2 3">
    <name type="scientific">Sphingomonas hankyongi</name>
    <dbReference type="NCBI Taxonomy" id="2908209"/>
    <lineage>
        <taxon>Bacteria</taxon>
        <taxon>Pseudomonadati</taxon>
        <taxon>Pseudomonadota</taxon>
        <taxon>Alphaproteobacteria</taxon>
        <taxon>Sphingomonadales</taxon>
        <taxon>Sphingomonadaceae</taxon>
        <taxon>Sphingomonas</taxon>
    </lineage>
</organism>
<dbReference type="GO" id="GO:0003677">
    <property type="term" value="F:DNA binding"/>
    <property type="evidence" value="ECO:0007669"/>
    <property type="project" value="UniProtKB-KW"/>
</dbReference>
<reference evidence="2" key="1">
    <citation type="submission" date="2022-05" db="EMBL/GenBank/DDBJ databases">
        <authorList>
            <person name="Jo J.-H."/>
            <person name="Im W.-T."/>
        </authorList>
    </citation>
    <scope>NUCLEOTIDE SEQUENCE</scope>
    <source>
        <strain evidence="2">SE220</strain>
    </source>
</reference>
<proteinExistence type="predicted"/>
<dbReference type="Proteomes" id="UP001165342">
    <property type="component" value="Unassembled WGS sequence"/>
</dbReference>
<dbReference type="InterPro" id="IPR044922">
    <property type="entry name" value="DUF2063_N_sf"/>
</dbReference>
<evidence type="ECO:0000259" key="1">
    <source>
        <dbReference type="Pfam" id="PF09836"/>
    </source>
</evidence>
<dbReference type="Gene3D" id="1.10.150.690">
    <property type="entry name" value="DUF2063"/>
    <property type="match status" value="1"/>
</dbReference>
<keyword evidence="3" id="KW-1185">Reference proteome</keyword>
<gene>
    <name evidence="2" type="ORF">LZ538_06790</name>
</gene>
<evidence type="ECO:0000313" key="2">
    <source>
        <dbReference type="EMBL" id="MCL6729761.1"/>
    </source>
</evidence>
<dbReference type="RefSeq" id="WP_249831234.1">
    <property type="nucleotide sequence ID" value="NZ_JAMGBE010000002.1"/>
</dbReference>